<evidence type="ECO:0000313" key="9">
    <source>
        <dbReference type="EMBL" id="MBB5372644.1"/>
    </source>
</evidence>
<dbReference type="RefSeq" id="WP_183265651.1">
    <property type="nucleotide sequence ID" value="NZ_JACHFJ010000002.1"/>
</dbReference>
<dbReference type="EMBL" id="JACHFJ010000002">
    <property type="protein sequence ID" value="MBB5372644.1"/>
    <property type="molecule type" value="Genomic_DNA"/>
</dbReference>
<dbReference type="Proteomes" id="UP000553706">
    <property type="component" value="Unassembled WGS sequence"/>
</dbReference>
<keyword evidence="2 6" id="KW-0472">Membrane</keyword>
<dbReference type="AlphaFoldDB" id="A0A840VAP1"/>
<gene>
    <name evidence="6" type="primary">pal</name>
    <name evidence="9" type="ORF">HNP71_000882</name>
</gene>
<evidence type="ECO:0000256" key="2">
    <source>
        <dbReference type="ARBA" id="ARBA00023136"/>
    </source>
</evidence>
<dbReference type="PROSITE" id="PS51123">
    <property type="entry name" value="OMPA_2"/>
    <property type="match status" value="1"/>
</dbReference>
<sequence length="165" mass="17043">MKIKALGAFAGLALLAACSSNNANTAATGGTGAEATGPAPGSEQDLVANVGDRVFFAFDKSNLSDDANATLGKQSAWLAKYPSVNVLVAGNADERGTETYNLALAKKRADHARDYLVAQGVAATRIQTISYGKDCPVAAGNDESAYQQNRNAITSVVGFNPQNCK</sequence>
<evidence type="ECO:0000259" key="8">
    <source>
        <dbReference type="PROSITE" id="PS51123"/>
    </source>
</evidence>
<dbReference type="PROSITE" id="PS51257">
    <property type="entry name" value="PROKAR_LIPOPROTEIN"/>
    <property type="match status" value="1"/>
</dbReference>
<keyword evidence="6" id="KW-0132">Cell division</keyword>
<evidence type="ECO:0000256" key="6">
    <source>
        <dbReference type="HAMAP-Rule" id="MF_02204"/>
    </source>
</evidence>
<dbReference type="InterPro" id="IPR036737">
    <property type="entry name" value="OmpA-like_sf"/>
</dbReference>
<comment type="subunit">
    <text evidence="6">The Tol-Pal system is composed of five core proteins: the inner membrane proteins TolA, TolQ and TolR, the periplasmic protein TolB and the outer membrane protein Pal. They form a network linking the inner and outer membranes and the peptidoglycan layer.</text>
</comment>
<feature type="domain" description="OmpA-like" evidence="8">
    <location>
        <begin position="43"/>
        <end position="160"/>
    </location>
</feature>
<organism evidence="9 10">
    <name type="scientific">Acidocella aromatica</name>
    <dbReference type="NCBI Taxonomy" id="1303579"/>
    <lineage>
        <taxon>Bacteria</taxon>
        <taxon>Pseudomonadati</taxon>
        <taxon>Pseudomonadota</taxon>
        <taxon>Alphaproteobacteria</taxon>
        <taxon>Acetobacterales</taxon>
        <taxon>Acidocellaceae</taxon>
        <taxon>Acidocella</taxon>
    </lineage>
</organism>
<dbReference type="GO" id="GO:0009279">
    <property type="term" value="C:cell outer membrane"/>
    <property type="evidence" value="ECO:0007669"/>
    <property type="project" value="UniProtKB-SubCell"/>
</dbReference>
<keyword evidence="10" id="KW-1185">Reference proteome</keyword>
<comment type="similarity">
    <text evidence="6">Belongs to the Pal lipoprotein family.</text>
</comment>
<comment type="subcellular location">
    <subcellularLocation>
        <location evidence="6">Cell outer membrane</location>
        <topology evidence="6">Lipid-anchor</topology>
    </subcellularLocation>
</comment>
<dbReference type="SUPFAM" id="SSF103088">
    <property type="entry name" value="OmpA-like"/>
    <property type="match status" value="1"/>
</dbReference>
<evidence type="ECO:0000256" key="5">
    <source>
        <dbReference type="ARBA" id="ARBA00023288"/>
    </source>
</evidence>
<protein>
    <recommendedName>
        <fullName evidence="6">Peptidoglycan-associated lipoprotein</fullName>
        <shortName evidence="6">PAL</shortName>
    </recommendedName>
</protein>
<dbReference type="InterPro" id="IPR050330">
    <property type="entry name" value="Bact_OuterMem_StrucFunc"/>
</dbReference>
<dbReference type="Pfam" id="PF00691">
    <property type="entry name" value="OmpA"/>
    <property type="match status" value="1"/>
</dbReference>
<dbReference type="InterPro" id="IPR006664">
    <property type="entry name" value="OMP_bac"/>
</dbReference>
<dbReference type="CDD" id="cd07185">
    <property type="entry name" value="OmpA_C-like"/>
    <property type="match status" value="1"/>
</dbReference>
<evidence type="ECO:0000256" key="7">
    <source>
        <dbReference type="SAM" id="SignalP"/>
    </source>
</evidence>
<keyword evidence="1 6" id="KW-0732">Signal</keyword>
<dbReference type="PANTHER" id="PTHR30329">
    <property type="entry name" value="STATOR ELEMENT OF FLAGELLAR MOTOR COMPLEX"/>
    <property type="match status" value="1"/>
</dbReference>
<keyword evidence="4 6" id="KW-0998">Cell outer membrane</keyword>
<proteinExistence type="inferred from homology"/>
<dbReference type="HAMAP" id="MF_02204">
    <property type="entry name" value="Pal"/>
    <property type="match status" value="1"/>
</dbReference>
<reference evidence="9 10" key="1">
    <citation type="submission" date="2020-08" db="EMBL/GenBank/DDBJ databases">
        <title>Genomic Encyclopedia of Type Strains, Phase IV (KMG-IV): sequencing the most valuable type-strain genomes for metagenomic binning, comparative biology and taxonomic classification.</title>
        <authorList>
            <person name="Goeker M."/>
        </authorList>
    </citation>
    <scope>NUCLEOTIDE SEQUENCE [LARGE SCALE GENOMIC DNA]</scope>
    <source>
        <strain evidence="9 10">DSM 27026</strain>
    </source>
</reference>
<evidence type="ECO:0000313" key="10">
    <source>
        <dbReference type="Proteomes" id="UP000553706"/>
    </source>
</evidence>
<evidence type="ECO:0000256" key="3">
    <source>
        <dbReference type="ARBA" id="ARBA00023139"/>
    </source>
</evidence>
<keyword evidence="6" id="KW-0131">Cell cycle</keyword>
<dbReference type="PRINTS" id="PR01021">
    <property type="entry name" value="OMPADOMAIN"/>
</dbReference>
<dbReference type="InterPro" id="IPR039001">
    <property type="entry name" value="Pal"/>
</dbReference>
<evidence type="ECO:0000256" key="1">
    <source>
        <dbReference type="ARBA" id="ARBA00022729"/>
    </source>
</evidence>
<comment type="caution">
    <text evidence="9">The sequence shown here is derived from an EMBL/GenBank/DDBJ whole genome shotgun (WGS) entry which is preliminary data.</text>
</comment>
<keyword evidence="3 6" id="KW-0564">Palmitate</keyword>
<dbReference type="GO" id="GO:0051301">
    <property type="term" value="P:cell division"/>
    <property type="evidence" value="ECO:0007669"/>
    <property type="project" value="UniProtKB-UniRule"/>
</dbReference>
<dbReference type="InterPro" id="IPR006665">
    <property type="entry name" value="OmpA-like"/>
</dbReference>
<feature type="chain" id="PRO_5032503214" description="Peptidoglycan-associated lipoprotein" evidence="7">
    <location>
        <begin position="24"/>
        <end position="165"/>
    </location>
</feature>
<evidence type="ECO:0000256" key="4">
    <source>
        <dbReference type="ARBA" id="ARBA00023237"/>
    </source>
</evidence>
<dbReference type="Gene3D" id="3.30.1330.60">
    <property type="entry name" value="OmpA-like domain"/>
    <property type="match status" value="1"/>
</dbReference>
<name>A0A840VAP1_9PROT</name>
<keyword evidence="5 6" id="KW-0449">Lipoprotein</keyword>
<comment type="function">
    <text evidence="6">Part of the Tol-Pal system, which plays a role in outer membrane invagination during cell division and is important for maintaining outer membrane integrity.</text>
</comment>
<accession>A0A840VAP1</accession>
<dbReference type="PANTHER" id="PTHR30329:SF21">
    <property type="entry name" value="LIPOPROTEIN YIAD-RELATED"/>
    <property type="match status" value="1"/>
</dbReference>
<feature type="signal peptide" evidence="7">
    <location>
        <begin position="1"/>
        <end position="23"/>
    </location>
</feature>